<dbReference type="Gene3D" id="3.40.630.10">
    <property type="entry name" value="Zn peptidases"/>
    <property type="match status" value="1"/>
</dbReference>
<organism evidence="2 3">
    <name type="scientific">Striga asiatica</name>
    <name type="common">Asiatic witchweed</name>
    <name type="synonym">Buchnera asiatica</name>
    <dbReference type="NCBI Taxonomy" id="4170"/>
    <lineage>
        <taxon>Eukaryota</taxon>
        <taxon>Viridiplantae</taxon>
        <taxon>Streptophyta</taxon>
        <taxon>Embryophyta</taxon>
        <taxon>Tracheophyta</taxon>
        <taxon>Spermatophyta</taxon>
        <taxon>Magnoliopsida</taxon>
        <taxon>eudicotyledons</taxon>
        <taxon>Gunneridae</taxon>
        <taxon>Pentapetalae</taxon>
        <taxon>asterids</taxon>
        <taxon>lamiids</taxon>
        <taxon>Lamiales</taxon>
        <taxon>Orobanchaceae</taxon>
        <taxon>Buchnereae</taxon>
        <taxon>Striga</taxon>
    </lineage>
</organism>
<dbReference type="PANTHER" id="PTHR11705:SF119">
    <property type="entry name" value="OS02G0119300 PROTEIN"/>
    <property type="match status" value="1"/>
</dbReference>
<evidence type="ECO:0000313" key="3">
    <source>
        <dbReference type="Proteomes" id="UP000325081"/>
    </source>
</evidence>
<dbReference type="EMBL" id="BKCP01011959">
    <property type="protein sequence ID" value="GER55630.1"/>
    <property type="molecule type" value="Genomic_DNA"/>
</dbReference>
<keyword evidence="3" id="KW-1185">Reference proteome</keyword>
<dbReference type="GO" id="GO:0006508">
    <property type="term" value="P:proteolysis"/>
    <property type="evidence" value="ECO:0007669"/>
    <property type="project" value="TreeGrafter"/>
</dbReference>
<accession>A0A5A7RE20</accession>
<comment type="caution">
    <text evidence="2">The sequence shown here is derived from an EMBL/GenBank/DDBJ whole genome shotgun (WGS) entry which is preliminary data.</text>
</comment>
<evidence type="ECO:0000313" key="2">
    <source>
        <dbReference type="EMBL" id="GER55630.1"/>
    </source>
</evidence>
<dbReference type="GO" id="GO:0004181">
    <property type="term" value="F:metallocarboxypeptidase activity"/>
    <property type="evidence" value="ECO:0007669"/>
    <property type="project" value="TreeGrafter"/>
</dbReference>
<evidence type="ECO:0000256" key="1">
    <source>
        <dbReference type="ARBA" id="ARBA00005988"/>
    </source>
</evidence>
<gene>
    <name evidence="2" type="ORF">STAS_33301</name>
</gene>
<dbReference type="AlphaFoldDB" id="A0A5A7RE20"/>
<reference evidence="3" key="1">
    <citation type="journal article" date="2019" name="Curr. Biol.">
        <title>Genome Sequence of Striga asiatica Provides Insight into the Evolution of Plant Parasitism.</title>
        <authorList>
            <person name="Yoshida S."/>
            <person name="Kim S."/>
            <person name="Wafula E.K."/>
            <person name="Tanskanen J."/>
            <person name="Kim Y.M."/>
            <person name="Honaas L."/>
            <person name="Yang Z."/>
            <person name="Spallek T."/>
            <person name="Conn C.E."/>
            <person name="Ichihashi Y."/>
            <person name="Cheong K."/>
            <person name="Cui S."/>
            <person name="Der J.P."/>
            <person name="Gundlach H."/>
            <person name="Jiao Y."/>
            <person name="Hori C."/>
            <person name="Ishida J.K."/>
            <person name="Kasahara H."/>
            <person name="Kiba T."/>
            <person name="Kim M.S."/>
            <person name="Koo N."/>
            <person name="Laohavisit A."/>
            <person name="Lee Y.H."/>
            <person name="Lumba S."/>
            <person name="McCourt P."/>
            <person name="Mortimer J.C."/>
            <person name="Mutuku J.M."/>
            <person name="Nomura T."/>
            <person name="Sasaki-Sekimoto Y."/>
            <person name="Seto Y."/>
            <person name="Wang Y."/>
            <person name="Wakatake T."/>
            <person name="Sakakibara H."/>
            <person name="Demura T."/>
            <person name="Yamaguchi S."/>
            <person name="Yoneyama K."/>
            <person name="Manabe R.I."/>
            <person name="Nelson D.C."/>
            <person name="Schulman A.H."/>
            <person name="Timko M.P."/>
            <person name="dePamphilis C.W."/>
            <person name="Choi D."/>
            <person name="Shirasu K."/>
        </authorList>
    </citation>
    <scope>NUCLEOTIDE SEQUENCE [LARGE SCALE GENOMIC DNA]</scope>
    <source>
        <strain evidence="3">cv. UVA1</strain>
    </source>
</reference>
<dbReference type="SUPFAM" id="SSF53187">
    <property type="entry name" value="Zn-dependent exopeptidases"/>
    <property type="match status" value="1"/>
</dbReference>
<dbReference type="GO" id="GO:0005615">
    <property type="term" value="C:extracellular space"/>
    <property type="evidence" value="ECO:0007669"/>
    <property type="project" value="TreeGrafter"/>
</dbReference>
<comment type="similarity">
    <text evidence="1">Belongs to the peptidase M14 family.</text>
</comment>
<dbReference type="Proteomes" id="UP000325081">
    <property type="component" value="Unassembled WGS sequence"/>
</dbReference>
<sequence>HPPLPLFIPLPFIFTKNSSLASSRDNRTPHEQNRTESLADLAVTPSLLTSRDLAVTRPRRHALSSDRTRPRRHATFGQHARELIITELALRILPILREEEFLSNVDRSDLNRTLDRLVIKIVPLENLIGRKLVEDGELCERRNGRGVDLIGIGVKPGTAPFSEPETQITRKLAISFEPYIWVNLHSGKERVLNVWSTAFFKMLNIGVMQMDGLQTKAMASSFDNWVSIDDYLNGQEQ</sequence>
<feature type="non-terminal residue" evidence="2">
    <location>
        <position position="1"/>
    </location>
</feature>
<protein>
    <submittedName>
        <fullName evidence="2">Zn-dependent exopeptidases superfamily protein</fullName>
    </submittedName>
</protein>
<dbReference type="OrthoDB" id="3626597at2759"/>
<dbReference type="PANTHER" id="PTHR11705">
    <property type="entry name" value="PROTEASE FAMILY M14 CARBOXYPEPTIDASE A,B"/>
    <property type="match status" value="1"/>
</dbReference>
<name>A0A5A7RE20_STRAF</name>
<proteinExistence type="inferred from homology"/>